<evidence type="ECO:0000259" key="9">
    <source>
        <dbReference type="Pfam" id="PF00723"/>
    </source>
</evidence>
<protein>
    <recommendedName>
        <fullName evidence="3">glucan 1,4-alpha-glucosidase</fullName>
        <ecNumber evidence="3">3.2.1.3</ecNumber>
    </recommendedName>
</protein>
<evidence type="ECO:0000313" key="10">
    <source>
        <dbReference type="EMBL" id="KAJ1962893.1"/>
    </source>
</evidence>
<evidence type="ECO:0000256" key="4">
    <source>
        <dbReference type="ARBA" id="ARBA00022801"/>
    </source>
</evidence>
<dbReference type="GO" id="GO:0000324">
    <property type="term" value="C:fungal-type vacuole"/>
    <property type="evidence" value="ECO:0007669"/>
    <property type="project" value="TreeGrafter"/>
</dbReference>
<dbReference type="AlphaFoldDB" id="A0A9W8E1P7"/>
<dbReference type="Proteomes" id="UP001150925">
    <property type="component" value="Unassembled WGS sequence"/>
</dbReference>
<organism evidence="10 11">
    <name type="scientific">Dispira parvispora</name>
    <dbReference type="NCBI Taxonomy" id="1520584"/>
    <lineage>
        <taxon>Eukaryota</taxon>
        <taxon>Fungi</taxon>
        <taxon>Fungi incertae sedis</taxon>
        <taxon>Zoopagomycota</taxon>
        <taxon>Kickxellomycotina</taxon>
        <taxon>Dimargaritomycetes</taxon>
        <taxon>Dimargaritales</taxon>
        <taxon>Dimargaritaceae</taxon>
        <taxon>Dispira</taxon>
    </lineage>
</organism>
<evidence type="ECO:0000256" key="7">
    <source>
        <dbReference type="ARBA" id="ARBA00023326"/>
    </source>
</evidence>
<comment type="similarity">
    <text evidence="2">Belongs to the glycosyl hydrolase 15 family.</text>
</comment>
<accession>A0A9W8E1P7</accession>
<name>A0A9W8E1P7_9FUNG</name>
<comment type="catalytic activity">
    <reaction evidence="1">
        <text>Hydrolysis of terminal (1-&gt;4)-linked alpha-D-glucose residues successively from non-reducing ends of the chains with release of beta-D-glucose.</text>
        <dbReference type="EC" id="3.2.1.3"/>
    </reaction>
</comment>
<evidence type="ECO:0000256" key="3">
    <source>
        <dbReference type="ARBA" id="ARBA00012593"/>
    </source>
</evidence>
<gene>
    <name evidence="10" type="ORF">IWQ62_003385</name>
</gene>
<comment type="caution">
    <text evidence="10">The sequence shown here is derived from an EMBL/GenBank/DDBJ whole genome shotgun (WGS) entry which is preliminary data.</text>
</comment>
<dbReference type="InterPro" id="IPR008928">
    <property type="entry name" value="6-hairpin_glycosidase_sf"/>
</dbReference>
<dbReference type="PANTHER" id="PTHR31616:SF9">
    <property type="entry name" value="GLUCOAMYLASE, INTRACELLULAR SPORULATION-SPECIFIC"/>
    <property type="match status" value="1"/>
</dbReference>
<evidence type="ECO:0000313" key="11">
    <source>
        <dbReference type="Proteomes" id="UP001150925"/>
    </source>
</evidence>
<feature type="domain" description="GH15-like" evidence="9">
    <location>
        <begin position="13"/>
        <end position="437"/>
    </location>
</feature>
<keyword evidence="4" id="KW-0378">Hydrolase</keyword>
<evidence type="ECO:0000256" key="8">
    <source>
        <dbReference type="SAM" id="MobiDB-lite"/>
    </source>
</evidence>
<dbReference type="InterPro" id="IPR011613">
    <property type="entry name" value="GH15-like"/>
</dbReference>
<reference evidence="10" key="1">
    <citation type="submission" date="2022-07" db="EMBL/GenBank/DDBJ databases">
        <title>Phylogenomic reconstructions and comparative analyses of Kickxellomycotina fungi.</title>
        <authorList>
            <person name="Reynolds N.K."/>
            <person name="Stajich J.E."/>
            <person name="Barry K."/>
            <person name="Grigoriev I.V."/>
            <person name="Crous P."/>
            <person name="Smith M.E."/>
        </authorList>
    </citation>
    <scope>NUCLEOTIDE SEQUENCE</scope>
    <source>
        <strain evidence="10">RSA 1196</strain>
    </source>
</reference>
<keyword evidence="5" id="KW-0119">Carbohydrate metabolism</keyword>
<dbReference type="EC" id="3.2.1.3" evidence="3"/>
<keyword evidence="6" id="KW-0326">Glycosidase</keyword>
<dbReference type="PRINTS" id="PR00736">
    <property type="entry name" value="GLHYDRLASE15"/>
</dbReference>
<evidence type="ECO:0000256" key="5">
    <source>
        <dbReference type="ARBA" id="ARBA00023277"/>
    </source>
</evidence>
<dbReference type="SUPFAM" id="SSF48208">
    <property type="entry name" value="Six-hairpin glycosidases"/>
    <property type="match status" value="1"/>
</dbReference>
<dbReference type="OrthoDB" id="6123450at2759"/>
<evidence type="ECO:0000256" key="1">
    <source>
        <dbReference type="ARBA" id="ARBA00001863"/>
    </source>
</evidence>
<sequence>MALARIDMAVSPSPDAARGSMQASPDRKHPDYYYHWVRDAALTMDLVAKLYEEATDPQEREVWRTVLEDHTQFSLRLQEVPNPSNGLGEPKFYMNGSAFWDSWGRPQNDGPAIRAFATIHYGRHWVKQDGGSWDALYRSELPATSIVKRDLEYVAHHWQDSSFDIWEEVNGYHFFNYMVYRRAMLEGAQLARENNDPEAARYYEIQAHAIAEKLDDYWDARRNLVITTHGAENDGKGKTSNLDVQVLLASTHAAMDDGRYSPESERILATTVAIIHEFQSLYKLNQDTADLDLGPAIGRYPEDVYNGYGYEKGNPWVLATACVAEIHYRALVQWQKDGHFDVTEVNLPFFRYASPTWKELETRFNGPIALPWEINSNQTLFHDMLSEIKQAGDRFLKRIAHHTPKDLNLYEQWNRDTGKSQGASHLTWSYASFISAMGWRERALHAISLD</sequence>
<feature type="region of interest" description="Disordered" evidence="8">
    <location>
        <begin position="1"/>
        <end position="27"/>
    </location>
</feature>
<dbReference type="Pfam" id="PF00723">
    <property type="entry name" value="Glyco_hydro_15"/>
    <property type="match status" value="1"/>
</dbReference>
<dbReference type="PANTHER" id="PTHR31616">
    <property type="entry name" value="TREHALASE"/>
    <property type="match status" value="1"/>
</dbReference>
<keyword evidence="11" id="KW-1185">Reference proteome</keyword>
<evidence type="ECO:0000256" key="6">
    <source>
        <dbReference type="ARBA" id="ARBA00023295"/>
    </source>
</evidence>
<proteinExistence type="inferred from homology"/>
<keyword evidence="7" id="KW-0624">Polysaccharide degradation</keyword>
<dbReference type="EMBL" id="JANBPY010000900">
    <property type="protein sequence ID" value="KAJ1962893.1"/>
    <property type="molecule type" value="Genomic_DNA"/>
</dbReference>
<dbReference type="GO" id="GO:0004339">
    <property type="term" value="F:glucan 1,4-alpha-glucosidase activity"/>
    <property type="evidence" value="ECO:0007669"/>
    <property type="project" value="UniProtKB-EC"/>
</dbReference>
<dbReference type="InterPro" id="IPR000165">
    <property type="entry name" value="Glucoamylase"/>
</dbReference>
<dbReference type="GO" id="GO:0000272">
    <property type="term" value="P:polysaccharide catabolic process"/>
    <property type="evidence" value="ECO:0007669"/>
    <property type="project" value="UniProtKB-KW"/>
</dbReference>
<evidence type="ECO:0000256" key="2">
    <source>
        <dbReference type="ARBA" id="ARBA00006188"/>
    </source>
</evidence>
<dbReference type="Gene3D" id="1.50.10.10">
    <property type="match status" value="1"/>
</dbReference>
<dbReference type="InterPro" id="IPR012341">
    <property type="entry name" value="6hp_glycosidase-like_sf"/>
</dbReference>